<evidence type="ECO:0000313" key="3">
    <source>
        <dbReference type="Proteomes" id="UP001589838"/>
    </source>
</evidence>
<dbReference type="SUPFAM" id="SSF116726">
    <property type="entry name" value="TrkA C-terminal domain-like"/>
    <property type="match status" value="1"/>
</dbReference>
<feature type="domain" description="RCK C-terminal" evidence="1">
    <location>
        <begin position="79"/>
        <end position="163"/>
    </location>
</feature>
<name>A0ABV6KBI8_9BACI</name>
<accession>A0ABV6KBI8</accession>
<gene>
    <name evidence="2" type="ORF">ACFFHM_09255</name>
</gene>
<keyword evidence="3" id="KW-1185">Reference proteome</keyword>
<dbReference type="InterPro" id="IPR006037">
    <property type="entry name" value="RCK_C"/>
</dbReference>
<comment type="caution">
    <text evidence="2">The sequence shown here is derived from an EMBL/GenBank/DDBJ whole genome shotgun (WGS) entry which is preliminary data.</text>
</comment>
<proteinExistence type="predicted"/>
<sequence length="166" mass="18633">MKMNITDLPGVGKKISFVNAENQMMAIIIHHTGKRELYFFEDVDDDEAIFSFNLSSEDTKQLAAQLLGASFSPIDSEKLEKIKIARKQIVVEWIDITKQSKVAGLNVSVLKAKMPSDASLIGIFRNDEFLVDLKQNLLIEIKDTIMVVGKKDSINEIEMLCEGKGR</sequence>
<dbReference type="Proteomes" id="UP001589838">
    <property type="component" value="Unassembled WGS sequence"/>
</dbReference>
<dbReference type="Gene3D" id="3.30.70.1450">
    <property type="entry name" value="Regulator of K+ conductance, C-terminal domain"/>
    <property type="match status" value="1"/>
</dbReference>
<dbReference type="Pfam" id="PF25991">
    <property type="entry name" value="KhtT_N"/>
    <property type="match status" value="1"/>
</dbReference>
<dbReference type="EMBL" id="JBHLUX010000024">
    <property type="protein sequence ID" value="MFC0470677.1"/>
    <property type="molecule type" value="Genomic_DNA"/>
</dbReference>
<protein>
    <submittedName>
        <fullName evidence="2">TrkA C-terminal domain-containing protein</fullName>
    </submittedName>
</protein>
<organism evidence="2 3">
    <name type="scientific">Halalkalibacter kiskunsagensis</name>
    <dbReference type="NCBI Taxonomy" id="1548599"/>
    <lineage>
        <taxon>Bacteria</taxon>
        <taxon>Bacillati</taxon>
        <taxon>Bacillota</taxon>
        <taxon>Bacilli</taxon>
        <taxon>Bacillales</taxon>
        <taxon>Bacillaceae</taxon>
        <taxon>Halalkalibacter</taxon>
    </lineage>
</organism>
<dbReference type="InterPro" id="IPR058776">
    <property type="entry name" value="KhtT-like_N"/>
</dbReference>
<dbReference type="RefSeq" id="WP_335959230.1">
    <property type="nucleotide sequence ID" value="NZ_JAXBLX010000004.1"/>
</dbReference>
<dbReference type="PROSITE" id="PS51202">
    <property type="entry name" value="RCK_C"/>
    <property type="match status" value="1"/>
</dbReference>
<evidence type="ECO:0000313" key="2">
    <source>
        <dbReference type="EMBL" id="MFC0470677.1"/>
    </source>
</evidence>
<dbReference type="InterPro" id="IPR036721">
    <property type="entry name" value="RCK_C_sf"/>
</dbReference>
<evidence type="ECO:0000259" key="1">
    <source>
        <dbReference type="PROSITE" id="PS51202"/>
    </source>
</evidence>
<dbReference type="InterPro" id="IPR026278">
    <property type="entry name" value="KhtT"/>
</dbReference>
<dbReference type="PIRSF" id="PIRSF005028">
    <property type="entry name" value="KhtT"/>
    <property type="match status" value="1"/>
</dbReference>
<reference evidence="2 3" key="1">
    <citation type="submission" date="2024-09" db="EMBL/GenBank/DDBJ databases">
        <authorList>
            <person name="Sun Q."/>
            <person name="Mori K."/>
        </authorList>
    </citation>
    <scope>NUCLEOTIDE SEQUENCE [LARGE SCALE GENOMIC DNA]</scope>
    <source>
        <strain evidence="2 3">NCAIM B.02610</strain>
    </source>
</reference>
<dbReference type="Pfam" id="PF02080">
    <property type="entry name" value="TrkA_C"/>
    <property type="match status" value="1"/>
</dbReference>